<dbReference type="Ensembl" id="ENSSTUT00000019098.1">
    <property type="protein sequence ID" value="ENSSTUP00000018144.1"/>
    <property type="gene ID" value="ENSSTUG00000008137.1"/>
</dbReference>
<evidence type="ECO:0000256" key="9">
    <source>
        <dbReference type="ARBA" id="ARBA00022698"/>
    </source>
</evidence>
<dbReference type="InterPro" id="IPR029055">
    <property type="entry name" value="Ntn_hydrolases_N"/>
</dbReference>
<evidence type="ECO:0000256" key="14">
    <source>
        <dbReference type="ARBA" id="ARBA00025456"/>
    </source>
</evidence>
<dbReference type="GO" id="GO:0051603">
    <property type="term" value="P:proteolysis involved in protein catabolic process"/>
    <property type="evidence" value="ECO:0007669"/>
    <property type="project" value="InterPro"/>
</dbReference>
<dbReference type="OMA" id="CLFQHGV"/>
<evidence type="ECO:0000313" key="16">
    <source>
        <dbReference type="Ensembl" id="ENSSTUP00000018144.1"/>
    </source>
</evidence>
<organism evidence="16 17">
    <name type="scientific">Salmo trutta</name>
    <name type="common">Brown trout</name>
    <dbReference type="NCBI Taxonomy" id="8032"/>
    <lineage>
        <taxon>Eukaryota</taxon>
        <taxon>Metazoa</taxon>
        <taxon>Chordata</taxon>
        <taxon>Craniata</taxon>
        <taxon>Vertebrata</taxon>
        <taxon>Euteleostomi</taxon>
        <taxon>Actinopterygii</taxon>
        <taxon>Neopterygii</taxon>
        <taxon>Teleostei</taxon>
        <taxon>Protacanthopterygii</taxon>
        <taxon>Salmoniformes</taxon>
        <taxon>Salmonidae</taxon>
        <taxon>Salmoninae</taxon>
        <taxon>Salmo</taxon>
    </lineage>
</organism>
<reference evidence="16" key="1">
    <citation type="submission" date="2025-08" db="UniProtKB">
        <authorList>
            <consortium name="Ensembl"/>
        </authorList>
    </citation>
    <scope>IDENTIFICATION</scope>
</reference>
<keyword evidence="8" id="KW-0645">Protease</keyword>
<proteinExistence type="predicted"/>
<dbReference type="AlphaFoldDB" id="A0A673X1W3"/>
<dbReference type="GO" id="GO:0005839">
    <property type="term" value="C:proteasome core complex"/>
    <property type="evidence" value="ECO:0007669"/>
    <property type="project" value="InterPro"/>
</dbReference>
<dbReference type="GO" id="GO:0004298">
    <property type="term" value="F:threonine-type endopeptidase activity"/>
    <property type="evidence" value="ECO:0007669"/>
    <property type="project" value="UniProtKB-KW"/>
</dbReference>
<sequence length="185" mass="20132">MDESKNILRLIDFNDIPEITRSGLPCLFQHGVIVAVDSRATTGAYIASQTVKKVIEFNPYLLGTMVGGALRDKEGISVGAASKLLANMVYQYKGRGLSMGTMVCGWDKRGPGLYYVDSEGNRVCGDLFEVGSGSRYAYGAVDSGLRQAMSVEEACELVQADSGGQVNLNQEDILKLHHQYQEQNI</sequence>
<dbReference type="GO" id="GO:0005737">
    <property type="term" value="C:cytoplasm"/>
    <property type="evidence" value="ECO:0007669"/>
    <property type="project" value="UniProtKB-SubCell"/>
</dbReference>
<evidence type="ECO:0000256" key="8">
    <source>
        <dbReference type="ARBA" id="ARBA00022670"/>
    </source>
</evidence>
<dbReference type="InParanoid" id="A0A673X1W3"/>
<evidence type="ECO:0000256" key="5">
    <source>
        <dbReference type="ARBA" id="ARBA00012039"/>
    </source>
</evidence>
<accession>A0A673X1W3</accession>
<gene>
    <name evidence="16" type="primary">PSMB5</name>
</gene>
<dbReference type="InterPro" id="IPR000243">
    <property type="entry name" value="Pept_T1A_subB"/>
</dbReference>
<evidence type="ECO:0000256" key="2">
    <source>
        <dbReference type="ARBA" id="ARBA00003802"/>
    </source>
</evidence>
<keyword evidence="17" id="KW-1185">Reference proteome</keyword>
<evidence type="ECO:0000313" key="17">
    <source>
        <dbReference type="Proteomes" id="UP000472277"/>
    </source>
</evidence>
<keyword evidence="10" id="KW-0378">Hydrolase</keyword>
<dbReference type="PANTHER" id="PTHR32194">
    <property type="entry name" value="METALLOPROTEASE TLDD"/>
    <property type="match status" value="1"/>
</dbReference>
<evidence type="ECO:0000256" key="11">
    <source>
        <dbReference type="ARBA" id="ARBA00022942"/>
    </source>
</evidence>
<name>A0A673X1W3_SALTR</name>
<comment type="function">
    <text evidence="14">The proteasome is a multicatalytic proteinase complex which is characterized by its ability to cleave peptides with Arg, Phe, Tyr, Leu, and Glu adjacent to the leaving group at neutral or slightly basic pH. The proteasome has an ATP-dependent proteolytic activity. This subunit is involved in antigen processing to generate class I binding peptides.</text>
</comment>
<dbReference type="Proteomes" id="UP000472277">
    <property type="component" value="Chromosome 31"/>
</dbReference>
<dbReference type="InterPro" id="IPR001353">
    <property type="entry name" value="Proteasome_sua/b"/>
</dbReference>
<comment type="subcellular location">
    <subcellularLocation>
        <location evidence="4">Cytoplasm</location>
    </subcellularLocation>
    <subcellularLocation>
        <location evidence="3">Nucleus</location>
    </subcellularLocation>
</comment>
<dbReference type="PRINTS" id="PR00141">
    <property type="entry name" value="PROTEASOME"/>
</dbReference>
<evidence type="ECO:0000256" key="12">
    <source>
        <dbReference type="ARBA" id="ARBA00023145"/>
    </source>
</evidence>
<keyword evidence="9" id="KW-0888">Threonine protease</keyword>
<evidence type="ECO:0000256" key="7">
    <source>
        <dbReference type="ARBA" id="ARBA00022490"/>
    </source>
</evidence>
<dbReference type="GeneTree" id="ENSGT00940000157841"/>
<reference evidence="16" key="2">
    <citation type="submission" date="2025-09" db="UniProtKB">
        <authorList>
            <consortium name="Ensembl"/>
        </authorList>
    </citation>
    <scope>IDENTIFICATION</scope>
</reference>
<evidence type="ECO:0000256" key="15">
    <source>
        <dbReference type="ARBA" id="ARBA00046629"/>
    </source>
</evidence>
<evidence type="ECO:0000256" key="10">
    <source>
        <dbReference type="ARBA" id="ARBA00022801"/>
    </source>
</evidence>
<comment type="catalytic activity">
    <reaction evidence="1">
        <text>Cleavage of peptide bonds with very broad specificity.</text>
        <dbReference type="EC" id="3.4.25.1"/>
    </reaction>
</comment>
<dbReference type="Pfam" id="PF00227">
    <property type="entry name" value="Proteasome"/>
    <property type="match status" value="2"/>
</dbReference>
<protein>
    <recommendedName>
        <fullName evidence="6">Proteasome subunit beta type-5</fullName>
        <ecNumber evidence="5">3.4.25.1</ecNumber>
    </recommendedName>
</protein>
<evidence type="ECO:0000256" key="4">
    <source>
        <dbReference type="ARBA" id="ARBA00004496"/>
    </source>
</evidence>
<comment type="function">
    <text evidence="2">Component of the 20S core proteasome complex involved in the proteolytic degradation of most intracellular proteins. This complex plays numerous essential roles within the cell by associating with different regulatory particles. Associated with two 19S regulatory particles, forms the 26S proteasome and thus participates in the ATP-dependent degradation of ubiquitinated proteins. The 26S proteasome plays a key role in the maintenance of protein homeostasis by removing misfolded or damaged proteins that could impair cellular functions, and by removing proteins whose functions are no longer required. Associated with the PA200 or PA28, the 20S proteasome mediates ubiquitin-independent protein degradation. This type of proteolysis is required in several pathways including spermatogenesis (20S-PA200 complex) or generation of a subset of MHC class I-presented antigenic peptides (20S-PA28 complex). Within the 20S core complex, PSMB5 displays a chymotrypsin-like activity.</text>
</comment>
<evidence type="ECO:0000256" key="1">
    <source>
        <dbReference type="ARBA" id="ARBA00001198"/>
    </source>
</evidence>
<dbReference type="PANTHER" id="PTHR32194:SF11">
    <property type="entry name" value="PROTEASOME SUBUNIT BETA"/>
    <property type="match status" value="1"/>
</dbReference>
<evidence type="ECO:0000256" key="6">
    <source>
        <dbReference type="ARBA" id="ARBA00016158"/>
    </source>
</evidence>
<evidence type="ECO:0000256" key="3">
    <source>
        <dbReference type="ARBA" id="ARBA00004123"/>
    </source>
</evidence>
<keyword evidence="13" id="KW-0539">Nucleus</keyword>
<dbReference type="EC" id="3.4.25.1" evidence="5"/>
<keyword evidence="12" id="KW-0865">Zymogen</keyword>
<dbReference type="Gene3D" id="3.60.20.10">
    <property type="entry name" value="Glutamine Phosphoribosylpyrophosphate, subunit 1, domain 1"/>
    <property type="match status" value="2"/>
</dbReference>
<comment type="subunit">
    <text evidence="15">The 26S proteasome consists of a 20S proteasome core and two 19S regulatory subunits. The 20S proteasome core is a barrel-shaped complex made of 28 subunits that are arranged in four stacked rings. The two outer rings are each formed by seven alpha subunits, and the two inner rings are formed by seven beta subunits. The proteolytic activity is exerted by three beta-subunits PSMB5, PSMB6 and PSMB7. Directly interacts with POMP. Interacts with ABCB1 and TAP1.</text>
</comment>
<dbReference type="InterPro" id="IPR023333">
    <property type="entry name" value="Proteasome_suB-type"/>
</dbReference>
<evidence type="ECO:0000256" key="13">
    <source>
        <dbReference type="ARBA" id="ARBA00023242"/>
    </source>
</evidence>
<dbReference type="GO" id="GO:0005634">
    <property type="term" value="C:nucleus"/>
    <property type="evidence" value="ECO:0007669"/>
    <property type="project" value="UniProtKB-SubCell"/>
</dbReference>
<keyword evidence="11" id="KW-0647">Proteasome</keyword>
<dbReference type="SUPFAM" id="SSF56235">
    <property type="entry name" value="N-terminal nucleophile aminohydrolases (Ntn hydrolases)"/>
    <property type="match status" value="1"/>
</dbReference>
<keyword evidence="7" id="KW-0963">Cytoplasm</keyword>